<reference evidence="5 6" key="1">
    <citation type="journal article" date="2018" name="Mol. Plant">
        <title>The genome of Artemisia annua provides insight into the evolution of Asteraceae family and artemisinin biosynthesis.</title>
        <authorList>
            <person name="Shen Q."/>
            <person name="Zhang L."/>
            <person name="Liao Z."/>
            <person name="Wang S."/>
            <person name="Yan T."/>
            <person name="Shi P."/>
            <person name="Liu M."/>
            <person name="Fu X."/>
            <person name="Pan Q."/>
            <person name="Wang Y."/>
            <person name="Lv Z."/>
            <person name="Lu X."/>
            <person name="Zhang F."/>
            <person name="Jiang W."/>
            <person name="Ma Y."/>
            <person name="Chen M."/>
            <person name="Hao X."/>
            <person name="Li L."/>
            <person name="Tang Y."/>
            <person name="Lv G."/>
            <person name="Zhou Y."/>
            <person name="Sun X."/>
            <person name="Brodelius P.E."/>
            <person name="Rose J.K.C."/>
            <person name="Tang K."/>
        </authorList>
    </citation>
    <scope>NUCLEOTIDE SEQUENCE [LARGE SCALE GENOMIC DNA]</scope>
    <source>
        <strain evidence="6">cv. Huhao1</strain>
        <tissue evidence="5">Leaf</tissue>
    </source>
</reference>
<evidence type="ECO:0000313" key="5">
    <source>
        <dbReference type="EMBL" id="PWA74373.1"/>
    </source>
</evidence>
<keyword evidence="2" id="KW-0547">Nucleotide-binding</keyword>
<dbReference type="OrthoDB" id="1688907at2759"/>
<dbReference type="EMBL" id="PKPP01002578">
    <property type="protein sequence ID" value="PWA74373.1"/>
    <property type="molecule type" value="Genomic_DNA"/>
</dbReference>
<dbReference type="InterPro" id="IPR014729">
    <property type="entry name" value="Rossmann-like_a/b/a_fold"/>
</dbReference>
<keyword evidence="3" id="KW-0067">ATP-binding</keyword>
<protein>
    <submittedName>
        <fullName evidence="5">Argininosuccinate synthase</fullName>
    </submittedName>
</protein>
<organism evidence="5 6">
    <name type="scientific">Artemisia annua</name>
    <name type="common">Sweet wormwood</name>
    <dbReference type="NCBI Taxonomy" id="35608"/>
    <lineage>
        <taxon>Eukaryota</taxon>
        <taxon>Viridiplantae</taxon>
        <taxon>Streptophyta</taxon>
        <taxon>Embryophyta</taxon>
        <taxon>Tracheophyta</taxon>
        <taxon>Spermatophyta</taxon>
        <taxon>Magnoliopsida</taxon>
        <taxon>eudicotyledons</taxon>
        <taxon>Gunneridae</taxon>
        <taxon>Pentapetalae</taxon>
        <taxon>asterids</taxon>
        <taxon>campanulids</taxon>
        <taxon>Asterales</taxon>
        <taxon>Asteraceae</taxon>
        <taxon>Asteroideae</taxon>
        <taxon>Anthemideae</taxon>
        <taxon>Artemisiinae</taxon>
        <taxon>Artemisia</taxon>
    </lineage>
</organism>
<dbReference type="Gene3D" id="3.40.50.620">
    <property type="entry name" value="HUPs"/>
    <property type="match status" value="1"/>
</dbReference>
<proteinExistence type="predicted"/>
<dbReference type="SUPFAM" id="SSF52402">
    <property type="entry name" value="Adenine nucleotide alpha hydrolases-like"/>
    <property type="match status" value="1"/>
</dbReference>
<sequence>MVDIAREIGADAVAHGCTGNGNDQVRSELTFFALNLIFKSWFLGNGIYKEGKMLLNMPRNTMYPVLTCDLVTYSGFQILMSYDSDDPDSDSYLLDDNSGSLRGHCVECNGWASR</sequence>
<evidence type="ECO:0000313" key="6">
    <source>
        <dbReference type="Proteomes" id="UP000245207"/>
    </source>
</evidence>
<dbReference type="InterPro" id="IPR048267">
    <property type="entry name" value="Arginosuc_syn_N"/>
</dbReference>
<evidence type="ECO:0000256" key="3">
    <source>
        <dbReference type="ARBA" id="ARBA00022840"/>
    </source>
</evidence>
<dbReference type="GO" id="GO:0016874">
    <property type="term" value="F:ligase activity"/>
    <property type="evidence" value="ECO:0007669"/>
    <property type="project" value="UniProtKB-KW"/>
</dbReference>
<dbReference type="AlphaFoldDB" id="A0A2U1NLI1"/>
<feature type="domain" description="Arginosuccinate synthase-like N-terminal" evidence="4">
    <location>
        <begin position="1"/>
        <end position="35"/>
    </location>
</feature>
<dbReference type="GO" id="GO:0005524">
    <property type="term" value="F:ATP binding"/>
    <property type="evidence" value="ECO:0007669"/>
    <property type="project" value="UniProtKB-KW"/>
</dbReference>
<gene>
    <name evidence="5" type="ORF">CTI12_AA251910</name>
</gene>
<accession>A0A2U1NLI1</accession>
<evidence type="ECO:0000256" key="1">
    <source>
        <dbReference type="ARBA" id="ARBA00022598"/>
    </source>
</evidence>
<evidence type="ECO:0000259" key="4">
    <source>
        <dbReference type="Pfam" id="PF00764"/>
    </source>
</evidence>
<name>A0A2U1NLI1_ARTAN</name>
<comment type="caution">
    <text evidence="5">The sequence shown here is derived from an EMBL/GenBank/DDBJ whole genome shotgun (WGS) entry which is preliminary data.</text>
</comment>
<dbReference type="Pfam" id="PF00764">
    <property type="entry name" value="Arginosuc_synth"/>
    <property type="match status" value="1"/>
</dbReference>
<keyword evidence="6" id="KW-1185">Reference proteome</keyword>
<evidence type="ECO:0000256" key="2">
    <source>
        <dbReference type="ARBA" id="ARBA00022741"/>
    </source>
</evidence>
<dbReference type="Proteomes" id="UP000245207">
    <property type="component" value="Unassembled WGS sequence"/>
</dbReference>
<keyword evidence="1" id="KW-0436">Ligase</keyword>
<dbReference type="STRING" id="35608.A0A2U1NLI1"/>